<proteinExistence type="predicted"/>
<gene>
    <name evidence="1" type="ORF">TK50_13320</name>
</gene>
<accession>A0A0D0X7M3</accession>
<name>A0A0D0X7M3_9ACTN</name>
<protein>
    <submittedName>
        <fullName evidence="1">Uncharacterized protein</fullName>
    </submittedName>
</protein>
<comment type="caution">
    <text evidence="1">The sequence shown here is derived from an EMBL/GenBank/DDBJ whole genome shotgun (WGS) entry which is preliminary data.</text>
</comment>
<keyword evidence="2" id="KW-1185">Reference proteome</keyword>
<dbReference type="PATRIC" id="fig|47853.6.peg.2817"/>
<dbReference type="OrthoDB" id="3700546at2"/>
<organism evidence="1 2">
    <name type="scientific">Micromonospora haikouensis</name>
    <dbReference type="NCBI Taxonomy" id="686309"/>
    <lineage>
        <taxon>Bacteria</taxon>
        <taxon>Bacillati</taxon>
        <taxon>Actinomycetota</taxon>
        <taxon>Actinomycetes</taxon>
        <taxon>Micromonosporales</taxon>
        <taxon>Micromonosporaceae</taxon>
        <taxon>Micromonospora</taxon>
    </lineage>
</organism>
<dbReference type="AlphaFoldDB" id="A0A0D0X7M3"/>
<sequence>MRAGPLDAEDFAGDLFLALATQGRLELDAAVADEAVAGLRRTLDVVVDRMRILRVWEGGARPAVCDLPPGLAQAVVDVVFAEQLTPGRLEHAARELPKYIEALRLARRPPR</sequence>
<evidence type="ECO:0000313" key="2">
    <source>
        <dbReference type="Proteomes" id="UP000032254"/>
    </source>
</evidence>
<dbReference type="Proteomes" id="UP000032254">
    <property type="component" value="Unassembled WGS sequence"/>
</dbReference>
<evidence type="ECO:0000313" key="1">
    <source>
        <dbReference type="EMBL" id="KIR66944.1"/>
    </source>
</evidence>
<reference evidence="1 2" key="1">
    <citation type="submission" date="2015-01" db="EMBL/GenBank/DDBJ databases">
        <title>Sequencing and annotation of Micromonospora carbonacea strain JXNU-1 genome.</title>
        <authorList>
            <person name="Long Z."/>
            <person name="Huang Y."/>
            <person name="Jiang Y."/>
        </authorList>
    </citation>
    <scope>NUCLEOTIDE SEQUENCE [LARGE SCALE GENOMIC DNA]</scope>
    <source>
        <strain evidence="1 2">JXNU-1</strain>
    </source>
</reference>
<dbReference type="EMBL" id="JXSX01000001">
    <property type="protein sequence ID" value="KIR66944.1"/>
    <property type="molecule type" value="Genomic_DNA"/>
</dbReference>